<dbReference type="AlphaFoldDB" id="A0A2H1V6F3"/>
<sequence length="195" mass="22374">MEASPPLPVEQELNSKFMTKMEDLLYVEDDEEDLNETWLSGTWISEKTPQMELILRSLPIGTELPLSVGQTTLFIWDSFFRFIILVTSITEAAKLGPSQKACGKRLQAKLRWPENSWEKQHILRKKIIKKEHDKDAVNPEAPGPESGDRIRNGKNFYFKLTPSFEDFKEFRKNLRSPDQAPSNGNLLCTSGPLYT</sequence>
<proteinExistence type="predicted"/>
<feature type="compositionally biased region" description="Polar residues" evidence="1">
    <location>
        <begin position="179"/>
        <end position="188"/>
    </location>
</feature>
<evidence type="ECO:0000256" key="1">
    <source>
        <dbReference type="SAM" id="MobiDB-lite"/>
    </source>
</evidence>
<evidence type="ECO:0000313" key="2">
    <source>
        <dbReference type="EMBL" id="SOQ36408.1"/>
    </source>
</evidence>
<name>A0A2H1V6F3_SPOFR</name>
<accession>A0A2H1V6F3</accession>
<gene>
    <name evidence="2" type="ORF">SFRICE_020229</name>
</gene>
<dbReference type="EMBL" id="ODYU01000920">
    <property type="protein sequence ID" value="SOQ36408.1"/>
    <property type="molecule type" value="Genomic_DNA"/>
</dbReference>
<feature type="region of interest" description="Disordered" evidence="1">
    <location>
        <begin position="133"/>
        <end position="152"/>
    </location>
</feature>
<organism evidence="2">
    <name type="scientific">Spodoptera frugiperda</name>
    <name type="common">Fall armyworm</name>
    <dbReference type="NCBI Taxonomy" id="7108"/>
    <lineage>
        <taxon>Eukaryota</taxon>
        <taxon>Metazoa</taxon>
        <taxon>Ecdysozoa</taxon>
        <taxon>Arthropoda</taxon>
        <taxon>Hexapoda</taxon>
        <taxon>Insecta</taxon>
        <taxon>Pterygota</taxon>
        <taxon>Neoptera</taxon>
        <taxon>Endopterygota</taxon>
        <taxon>Lepidoptera</taxon>
        <taxon>Glossata</taxon>
        <taxon>Ditrysia</taxon>
        <taxon>Noctuoidea</taxon>
        <taxon>Noctuidae</taxon>
        <taxon>Amphipyrinae</taxon>
        <taxon>Spodoptera</taxon>
    </lineage>
</organism>
<feature type="region of interest" description="Disordered" evidence="1">
    <location>
        <begin position="172"/>
        <end position="195"/>
    </location>
</feature>
<reference evidence="2" key="1">
    <citation type="submission" date="2016-07" db="EMBL/GenBank/DDBJ databases">
        <authorList>
            <person name="Bretaudeau A."/>
        </authorList>
    </citation>
    <scope>NUCLEOTIDE SEQUENCE</scope>
    <source>
        <strain evidence="2">Rice</strain>
        <tissue evidence="2">Whole body</tissue>
    </source>
</reference>
<protein>
    <submittedName>
        <fullName evidence="2">SFRICE_020229</fullName>
    </submittedName>
</protein>